<keyword evidence="1" id="KW-0812">Transmembrane</keyword>
<keyword evidence="1" id="KW-0472">Membrane</keyword>
<organism evidence="2">
    <name type="scientific">Ignisphaera aggregans</name>
    <dbReference type="NCBI Taxonomy" id="334771"/>
    <lineage>
        <taxon>Archaea</taxon>
        <taxon>Thermoproteota</taxon>
        <taxon>Thermoprotei</taxon>
        <taxon>Desulfurococcales</taxon>
        <taxon>Desulfurococcaceae</taxon>
        <taxon>Ignisphaera</taxon>
    </lineage>
</organism>
<evidence type="ECO:0000313" key="2">
    <source>
        <dbReference type="EMBL" id="HHR97147.1"/>
    </source>
</evidence>
<evidence type="ECO:0000256" key="1">
    <source>
        <dbReference type="SAM" id="Phobius"/>
    </source>
</evidence>
<dbReference type="AlphaFoldDB" id="A0A7C5UY11"/>
<feature type="transmembrane region" description="Helical" evidence="1">
    <location>
        <begin position="119"/>
        <end position="142"/>
    </location>
</feature>
<feature type="transmembrane region" description="Helical" evidence="1">
    <location>
        <begin position="9"/>
        <end position="29"/>
    </location>
</feature>
<feature type="transmembrane region" description="Helical" evidence="1">
    <location>
        <begin position="402"/>
        <end position="420"/>
    </location>
</feature>
<feature type="transmembrane region" description="Helical" evidence="1">
    <location>
        <begin position="511"/>
        <end position="535"/>
    </location>
</feature>
<comment type="caution">
    <text evidence="2">The sequence shown here is derived from an EMBL/GenBank/DDBJ whole genome shotgun (WGS) entry which is preliminary data.</text>
</comment>
<gene>
    <name evidence="2" type="ORF">ENL47_10235</name>
</gene>
<feature type="transmembrane region" description="Helical" evidence="1">
    <location>
        <begin position="177"/>
        <end position="197"/>
    </location>
</feature>
<proteinExistence type="predicted"/>
<feature type="transmembrane region" description="Helical" evidence="1">
    <location>
        <begin position="314"/>
        <end position="335"/>
    </location>
</feature>
<feature type="transmembrane region" description="Helical" evidence="1">
    <location>
        <begin position="341"/>
        <end position="363"/>
    </location>
</feature>
<feature type="transmembrane region" description="Helical" evidence="1">
    <location>
        <begin position="375"/>
        <end position="396"/>
    </location>
</feature>
<reference evidence="2" key="1">
    <citation type="journal article" date="2020" name="mSystems">
        <title>Genome- and Community-Level Interaction Insights into Carbon Utilization and Element Cycling Functions of Hydrothermarchaeota in Hydrothermal Sediment.</title>
        <authorList>
            <person name="Zhou Z."/>
            <person name="Liu Y."/>
            <person name="Xu W."/>
            <person name="Pan J."/>
            <person name="Luo Z.H."/>
            <person name="Li M."/>
        </authorList>
    </citation>
    <scope>NUCLEOTIDE SEQUENCE [LARGE SCALE GENOMIC DNA]</scope>
    <source>
        <strain evidence="2">SpSt-1</strain>
    </source>
</reference>
<keyword evidence="1" id="KW-1133">Transmembrane helix</keyword>
<evidence type="ECO:0008006" key="3">
    <source>
        <dbReference type="Google" id="ProtNLM"/>
    </source>
</evidence>
<feature type="transmembrane region" description="Helical" evidence="1">
    <location>
        <begin position="432"/>
        <end position="457"/>
    </location>
</feature>
<feature type="transmembrane region" description="Helical" evidence="1">
    <location>
        <begin position="35"/>
        <end position="55"/>
    </location>
</feature>
<accession>A0A7C5UY11</accession>
<feature type="transmembrane region" description="Helical" evidence="1">
    <location>
        <begin position="269"/>
        <end position="293"/>
    </location>
</feature>
<sequence>MRNKTIRNIVIGLVIGAFISFVNSYGYAIAGYTTAEASLIIIPVLILFTYKVFGIRYNGEDFLESTAIALGVDITTTLTSGMYITFGFLDYSISKLKAFGIDVSIPQELFSNVKGLFDLYALPTYITLSLISVSGAFIAYTFRSYFIEKERLRYPFAIASAILINGFKKLTLRFREYFIAFILGFVMQLILLFTPFMQDLTPFFSTIIPGSLMALTFSPLVFGLFLLMPLGSLRVISISSLVSYLIIVPVVVNMLSLSITPAISYDDALFTVAPIITSLNLGIIIVLVTYYLIRFWNLITSATSIILKLSIERTMFIVGLLTLSLIGYIAFLLTIHYSNQIIILLSIIPLIIFLHIILAIVNMHIVGEVGMGSQALFPLITFIMYVCGLREASAYATLDPYTGIPMPQVVGGTAMNLFRFSRFFKGNILKVLKYFCIGVLIGSFITYFYGNILIYFYGFDSPQMPLTRWIPTIVWMAVIYGGKLSSISFYVLAIGLLIGFIIILLNRYIGLSIFPFVVGFMLPPDIGFIALLSYLMKSIVIKLGIELHEKIIILDMSYIIGAGIAIALNIVLNIIGVVR</sequence>
<name>A0A7C5UY11_9CREN</name>
<protein>
    <recommendedName>
        <fullName evidence="3">Oligopeptide transporter OPT superfamily protein</fullName>
    </recommendedName>
</protein>
<feature type="transmembrane region" description="Helical" evidence="1">
    <location>
        <begin position="241"/>
        <end position="263"/>
    </location>
</feature>
<feature type="transmembrane region" description="Helical" evidence="1">
    <location>
        <begin position="67"/>
        <end position="89"/>
    </location>
</feature>
<dbReference type="EMBL" id="DRUB01000202">
    <property type="protein sequence ID" value="HHR97147.1"/>
    <property type="molecule type" value="Genomic_DNA"/>
</dbReference>
<feature type="transmembrane region" description="Helical" evidence="1">
    <location>
        <begin position="203"/>
        <end position="229"/>
    </location>
</feature>
<feature type="transmembrane region" description="Helical" evidence="1">
    <location>
        <begin position="556"/>
        <end position="578"/>
    </location>
</feature>
<feature type="transmembrane region" description="Helical" evidence="1">
    <location>
        <begin position="487"/>
        <end position="505"/>
    </location>
</feature>